<evidence type="ECO:0000313" key="1">
    <source>
        <dbReference type="EMBL" id="CAI6263252.1"/>
    </source>
</evidence>
<comment type="caution">
    <text evidence="1">The sequence shown here is derived from an EMBL/GenBank/DDBJ whole genome shotgun (WGS) entry which is preliminary data.</text>
</comment>
<reference evidence="1" key="1">
    <citation type="submission" date="2023-01" db="EMBL/GenBank/DDBJ databases">
        <authorList>
            <person name="Van Ghelder C."/>
            <person name="Rancurel C."/>
        </authorList>
    </citation>
    <scope>NUCLEOTIDE SEQUENCE</scope>
    <source>
        <strain evidence="1">CNCM I-4278</strain>
    </source>
</reference>
<organism evidence="1 2">
    <name type="scientific">Periconia digitata</name>
    <dbReference type="NCBI Taxonomy" id="1303443"/>
    <lineage>
        <taxon>Eukaryota</taxon>
        <taxon>Fungi</taxon>
        <taxon>Dikarya</taxon>
        <taxon>Ascomycota</taxon>
        <taxon>Pezizomycotina</taxon>
        <taxon>Dothideomycetes</taxon>
        <taxon>Pleosporomycetidae</taxon>
        <taxon>Pleosporales</taxon>
        <taxon>Massarineae</taxon>
        <taxon>Periconiaceae</taxon>
        <taxon>Periconia</taxon>
    </lineage>
</organism>
<evidence type="ECO:0000313" key="2">
    <source>
        <dbReference type="Proteomes" id="UP001152607"/>
    </source>
</evidence>
<dbReference type="Proteomes" id="UP001152607">
    <property type="component" value="Unassembled WGS sequence"/>
</dbReference>
<name>A0A9W4U3M1_9PLEO</name>
<gene>
    <name evidence="1" type="ORF">PDIGIT_LOCUS1437</name>
</gene>
<proteinExistence type="predicted"/>
<dbReference type="AlphaFoldDB" id="A0A9W4U3M1"/>
<keyword evidence="2" id="KW-1185">Reference proteome</keyword>
<dbReference type="EMBL" id="CAOQHR010000001">
    <property type="protein sequence ID" value="CAI6263252.1"/>
    <property type="molecule type" value="Genomic_DNA"/>
</dbReference>
<protein>
    <submittedName>
        <fullName evidence="1">Uncharacterized protein</fullName>
    </submittedName>
</protein>
<sequence>MNRLQSEFDNTIKPCVLAARFDGDKVFFVLHPFPFIFHQRFSVMQIHAQVLTICFSRLREREHLLTRIEEVCVCAKGCFSTSQID</sequence>
<accession>A0A9W4U3M1</accession>